<comment type="caution">
    <text evidence="2">The sequence shown here is derived from an EMBL/GenBank/DDBJ whole genome shotgun (WGS) entry which is preliminary data.</text>
</comment>
<dbReference type="AlphaFoldDB" id="A0A835PZW4"/>
<proteinExistence type="predicted"/>
<evidence type="ECO:0000313" key="3">
    <source>
        <dbReference type="Proteomes" id="UP000639772"/>
    </source>
</evidence>
<dbReference type="Proteomes" id="UP000639772">
    <property type="component" value="Chromosome 12"/>
</dbReference>
<name>A0A835PZW4_VANPL</name>
<evidence type="ECO:0000313" key="2">
    <source>
        <dbReference type="EMBL" id="KAG0460113.1"/>
    </source>
</evidence>
<gene>
    <name evidence="2" type="ORF">HPP92_023241</name>
</gene>
<accession>A0A835PZW4</accession>
<feature type="region of interest" description="Disordered" evidence="1">
    <location>
        <begin position="123"/>
        <end position="147"/>
    </location>
</feature>
<evidence type="ECO:0000256" key="1">
    <source>
        <dbReference type="SAM" id="MobiDB-lite"/>
    </source>
</evidence>
<dbReference type="EMBL" id="JADCNM010000012">
    <property type="protein sequence ID" value="KAG0460113.1"/>
    <property type="molecule type" value="Genomic_DNA"/>
</dbReference>
<sequence length="147" mass="16333">MRNREDLCVARVVSFSVDVIDDVTLRQRKARCSRVAELDMQCEPTKLHFVAAHLRCLTLMTKAIDNNGHPSDSQPLKPVSSFSSQHLSLGCHSAGSGSTGCCCTVEEVHPQAMWVSRCERKLAPTPPRRCRSSMKVMEESNQDSRSS</sequence>
<organism evidence="2 3">
    <name type="scientific">Vanilla planifolia</name>
    <name type="common">Vanilla</name>
    <dbReference type="NCBI Taxonomy" id="51239"/>
    <lineage>
        <taxon>Eukaryota</taxon>
        <taxon>Viridiplantae</taxon>
        <taxon>Streptophyta</taxon>
        <taxon>Embryophyta</taxon>
        <taxon>Tracheophyta</taxon>
        <taxon>Spermatophyta</taxon>
        <taxon>Magnoliopsida</taxon>
        <taxon>Liliopsida</taxon>
        <taxon>Asparagales</taxon>
        <taxon>Orchidaceae</taxon>
        <taxon>Vanilloideae</taxon>
        <taxon>Vanilleae</taxon>
        <taxon>Vanilla</taxon>
    </lineage>
</organism>
<reference evidence="2 3" key="1">
    <citation type="journal article" date="2020" name="Nat. Food">
        <title>A phased Vanilla planifolia genome enables genetic improvement of flavour and production.</title>
        <authorList>
            <person name="Hasing T."/>
            <person name="Tang H."/>
            <person name="Brym M."/>
            <person name="Khazi F."/>
            <person name="Huang T."/>
            <person name="Chambers A.H."/>
        </authorList>
    </citation>
    <scope>NUCLEOTIDE SEQUENCE [LARGE SCALE GENOMIC DNA]</scope>
    <source>
        <tissue evidence="2">Leaf</tissue>
    </source>
</reference>
<protein>
    <submittedName>
        <fullName evidence="2">Uncharacterized protein</fullName>
    </submittedName>
</protein>